<feature type="region of interest" description="Disordered" evidence="1">
    <location>
        <begin position="38"/>
        <end position="63"/>
    </location>
</feature>
<proteinExistence type="predicted"/>
<gene>
    <name evidence="2" type="ORF">GCM10012286_46010</name>
</gene>
<sequence length="63" mass="6895">MKRRPTVPLRSLRMALSPPLGSGRSRRARRFDLVRRIRPDSGCPAAPNSGMTGAVRAALCPRP</sequence>
<evidence type="ECO:0000313" key="2">
    <source>
        <dbReference type="EMBL" id="GGO49023.1"/>
    </source>
</evidence>
<evidence type="ECO:0000313" key="3">
    <source>
        <dbReference type="Proteomes" id="UP000656881"/>
    </source>
</evidence>
<name>A0ABQ2MDQ4_9ACTN</name>
<dbReference type="Proteomes" id="UP000656881">
    <property type="component" value="Unassembled WGS sequence"/>
</dbReference>
<evidence type="ECO:0000256" key="1">
    <source>
        <dbReference type="SAM" id="MobiDB-lite"/>
    </source>
</evidence>
<reference evidence="3" key="1">
    <citation type="journal article" date="2019" name="Int. J. Syst. Evol. Microbiol.">
        <title>The Global Catalogue of Microorganisms (GCM) 10K type strain sequencing project: providing services to taxonomists for standard genome sequencing and annotation.</title>
        <authorList>
            <consortium name="The Broad Institute Genomics Platform"/>
            <consortium name="The Broad Institute Genome Sequencing Center for Infectious Disease"/>
            <person name="Wu L."/>
            <person name="Ma J."/>
        </authorList>
    </citation>
    <scope>NUCLEOTIDE SEQUENCE [LARGE SCALE GENOMIC DNA]</scope>
    <source>
        <strain evidence="3">CGMCC 4.7349</strain>
    </source>
</reference>
<dbReference type="EMBL" id="BMNG01000010">
    <property type="protein sequence ID" value="GGO49023.1"/>
    <property type="molecule type" value="Genomic_DNA"/>
</dbReference>
<keyword evidence="3" id="KW-1185">Reference proteome</keyword>
<organism evidence="2 3">
    <name type="scientific">Streptomyces lasiicapitis</name>
    <dbReference type="NCBI Taxonomy" id="1923961"/>
    <lineage>
        <taxon>Bacteria</taxon>
        <taxon>Bacillati</taxon>
        <taxon>Actinomycetota</taxon>
        <taxon>Actinomycetes</taxon>
        <taxon>Kitasatosporales</taxon>
        <taxon>Streptomycetaceae</taxon>
        <taxon>Streptomyces</taxon>
    </lineage>
</organism>
<comment type="caution">
    <text evidence="2">The sequence shown here is derived from an EMBL/GenBank/DDBJ whole genome shotgun (WGS) entry which is preliminary data.</text>
</comment>
<protein>
    <submittedName>
        <fullName evidence="2">Uncharacterized protein</fullName>
    </submittedName>
</protein>
<accession>A0ABQ2MDQ4</accession>